<dbReference type="PRINTS" id="PR00070">
    <property type="entry name" value="DHFR"/>
</dbReference>
<dbReference type="PROSITE" id="PS00075">
    <property type="entry name" value="DHFR_1"/>
    <property type="match status" value="1"/>
</dbReference>
<gene>
    <name evidence="11" type="ORF">THIOM_001659</name>
</gene>
<dbReference type="GO" id="GO:0005829">
    <property type="term" value="C:cytosol"/>
    <property type="evidence" value="ECO:0007669"/>
    <property type="project" value="TreeGrafter"/>
</dbReference>
<evidence type="ECO:0000256" key="3">
    <source>
        <dbReference type="ARBA" id="ARBA00012856"/>
    </source>
</evidence>
<dbReference type="AlphaFoldDB" id="A0A176S3M0"/>
<dbReference type="GO" id="GO:0046452">
    <property type="term" value="P:dihydrofolate metabolic process"/>
    <property type="evidence" value="ECO:0007669"/>
    <property type="project" value="TreeGrafter"/>
</dbReference>
<dbReference type="GO" id="GO:0004146">
    <property type="term" value="F:dihydrofolate reductase activity"/>
    <property type="evidence" value="ECO:0007669"/>
    <property type="project" value="UniProtKB-EC"/>
</dbReference>
<dbReference type="InterPro" id="IPR012259">
    <property type="entry name" value="DHFR"/>
</dbReference>
<dbReference type="EMBL" id="LUTY01000886">
    <property type="protein sequence ID" value="OAD22534.1"/>
    <property type="molecule type" value="Genomic_DNA"/>
</dbReference>
<dbReference type="GO" id="GO:0070401">
    <property type="term" value="F:NADP+ binding"/>
    <property type="evidence" value="ECO:0007669"/>
    <property type="project" value="UniProtKB-ARBA"/>
</dbReference>
<evidence type="ECO:0000256" key="9">
    <source>
        <dbReference type="RuleBase" id="RU004474"/>
    </source>
</evidence>
<dbReference type="PIRSF" id="PIRSF000194">
    <property type="entry name" value="DHFR"/>
    <property type="match status" value="1"/>
</dbReference>
<dbReference type="GO" id="GO:0006730">
    <property type="term" value="P:one-carbon metabolic process"/>
    <property type="evidence" value="ECO:0007669"/>
    <property type="project" value="UniProtKB-KW"/>
</dbReference>
<proteinExistence type="inferred from homology"/>
<dbReference type="InterPro" id="IPR024072">
    <property type="entry name" value="DHFR-like_dom_sf"/>
</dbReference>
<comment type="similarity">
    <text evidence="2 8 9">Belongs to the dihydrofolate reductase family.</text>
</comment>
<sequence length="160" mass="18334">MLSLCVAMDKNRLIGNDNALPWHLPADLKHFRAVTMGKPIIMGRNTYVSIGRPLPGRLNVVLSRHRNLSLAGCEVLHCLEDVLAFSQGYQECVVIGGARVYEMLLGKVERMYLTWIHATFVGDTYFPDYEPEQWQELERQDCQADAKNAYPYSFTVLERR</sequence>
<dbReference type="PANTHER" id="PTHR48069">
    <property type="entry name" value="DIHYDROFOLATE REDUCTASE"/>
    <property type="match status" value="1"/>
</dbReference>
<keyword evidence="4 8" id="KW-0554">One-carbon metabolism</keyword>
<accession>A0A176S3M0</accession>
<evidence type="ECO:0000256" key="2">
    <source>
        <dbReference type="ARBA" id="ARBA00009539"/>
    </source>
</evidence>
<dbReference type="GO" id="GO:0046655">
    <property type="term" value="P:folic acid metabolic process"/>
    <property type="evidence" value="ECO:0007669"/>
    <property type="project" value="TreeGrafter"/>
</dbReference>
<evidence type="ECO:0000259" key="10">
    <source>
        <dbReference type="PROSITE" id="PS51330"/>
    </source>
</evidence>
<dbReference type="PATRIC" id="fig|1003181.4.peg.2306"/>
<dbReference type="UniPathway" id="UPA00077">
    <property type="reaction ID" value="UER00158"/>
</dbReference>
<dbReference type="InterPro" id="IPR017925">
    <property type="entry name" value="DHFR_CS"/>
</dbReference>
<name>A0A176S3M0_9GAMM</name>
<dbReference type="NCBIfam" id="NF008037">
    <property type="entry name" value="PRK10769.1"/>
    <property type="match status" value="1"/>
</dbReference>
<dbReference type="EC" id="1.5.1.3" evidence="3 8"/>
<evidence type="ECO:0000256" key="8">
    <source>
        <dbReference type="PIRNR" id="PIRNR000194"/>
    </source>
</evidence>
<dbReference type="GO" id="GO:0046654">
    <property type="term" value="P:tetrahydrofolate biosynthetic process"/>
    <property type="evidence" value="ECO:0007669"/>
    <property type="project" value="UniProtKB-UniPathway"/>
</dbReference>
<evidence type="ECO:0000256" key="7">
    <source>
        <dbReference type="ARBA" id="ARBA00025067"/>
    </source>
</evidence>
<evidence type="ECO:0000256" key="6">
    <source>
        <dbReference type="ARBA" id="ARBA00023002"/>
    </source>
</evidence>
<evidence type="ECO:0000256" key="5">
    <source>
        <dbReference type="ARBA" id="ARBA00022857"/>
    </source>
</evidence>
<evidence type="ECO:0000256" key="1">
    <source>
        <dbReference type="ARBA" id="ARBA00004903"/>
    </source>
</evidence>
<comment type="catalytic activity">
    <reaction evidence="8">
        <text>(6S)-5,6,7,8-tetrahydrofolate + NADP(+) = 7,8-dihydrofolate + NADPH + H(+)</text>
        <dbReference type="Rhea" id="RHEA:15009"/>
        <dbReference type="ChEBI" id="CHEBI:15378"/>
        <dbReference type="ChEBI" id="CHEBI:57451"/>
        <dbReference type="ChEBI" id="CHEBI:57453"/>
        <dbReference type="ChEBI" id="CHEBI:57783"/>
        <dbReference type="ChEBI" id="CHEBI:58349"/>
        <dbReference type="EC" id="1.5.1.3"/>
    </reaction>
</comment>
<dbReference type="PROSITE" id="PS51330">
    <property type="entry name" value="DHFR_2"/>
    <property type="match status" value="1"/>
</dbReference>
<dbReference type="InterPro" id="IPR001796">
    <property type="entry name" value="DHFR_dom"/>
</dbReference>
<comment type="function">
    <text evidence="7 8">Key enzyme in folate metabolism. Catalyzes an essential reaction for de novo glycine and purine synthesis, and for DNA precursor synthesis.</text>
</comment>
<dbReference type="SUPFAM" id="SSF53597">
    <property type="entry name" value="Dihydrofolate reductase-like"/>
    <property type="match status" value="1"/>
</dbReference>
<dbReference type="PANTHER" id="PTHR48069:SF3">
    <property type="entry name" value="DIHYDROFOLATE REDUCTASE"/>
    <property type="match status" value="1"/>
</dbReference>
<comment type="pathway">
    <text evidence="1 8">Cofactor biosynthesis; tetrahydrofolate biosynthesis; 5,6,7,8-tetrahydrofolate from 7,8-dihydrofolate: step 1/1.</text>
</comment>
<dbReference type="FunFam" id="3.40.430.10:FF:000001">
    <property type="entry name" value="Dihydrofolate reductase"/>
    <property type="match status" value="1"/>
</dbReference>
<evidence type="ECO:0000313" key="12">
    <source>
        <dbReference type="Proteomes" id="UP000076962"/>
    </source>
</evidence>
<organism evidence="11 12">
    <name type="scientific">Candidatus Thiomargarita nelsonii</name>
    <dbReference type="NCBI Taxonomy" id="1003181"/>
    <lineage>
        <taxon>Bacteria</taxon>
        <taxon>Pseudomonadati</taxon>
        <taxon>Pseudomonadota</taxon>
        <taxon>Gammaproteobacteria</taxon>
        <taxon>Thiotrichales</taxon>
        <taxon>Thiotrichaceae</taxon>
        <taxon>Thiomargarita</taxon>
    </lineage>
</organism>
<evidence type="ECO:0000256" key="4">
    <source>
        <dbReference type="ARBA" id="ARBA00022563"/>
    </source>
</evidence>
<reference evidence="11 12" key="1">
    <citation type="submission" date="2016-05" db="EMBL/GenBank/DDBJ databases">
        <title>Single-cell genome of chain-forming Candidatus Thiomargarita nelsonii and comparison to other large sulfur-oxidizing bacteria.</title>
        <authorList>
            <person name="Winkel M."/>
            <person name="Salman V."/>
            <person name="Woyke T."/>
            <person name="Schulz-Vogt H."/>
            <person name="Richter M."/>
            <person name="Flood B."/>
            <person name="Bailey J."/>
            <person name="Amann R."/>
            <person name="Mussmann M."/>
        </authorList>
    </citation>
    <scope>NUCLEOTIDE SEQUENCE [LARGE SCALE GENOMIC DNA]</scope>
    <source>
        <strain evidence="11 12">THI036</strain>
    </source>
</reference>
<keyword evidence="6 8" id="KW-0560">Oxidoreductase</keyword>
<evidence type="ECO:0000313" key="11">
    <source>
        <dbReference type="EMBL" id="OAD22534.1"/>
    </source>
</evidence>
<dbReference type="Pfam" id="PF00186">
    <property type="entry name" value="DHFR_1"/>
    <property type="match status" value="1"/>
</dbReference>
<protein>
    <recommendedName>
        <fullName evidence="3 8">Dihydrofolate reductase</fullName>
        <ecNumber evidence="3 8">1.5.1.3</ecNumber>
    </recommendedName>
</protein>
<feature type="domain" description="DHFR" evidence="10">
    <location>
        <begin position="1"/>
        <end position="159"/>
    </location>
</feature>
<dbReference type="Gene3D" id="3.40.430.10">
    <property type="entry name" value="Dihydrofolate Reductase, subunit A"/>
    <property type="match status" value="1"/>
</dbReference>
<comment type="caution">
    <text evidence="11">The sequence shown here is derived from an EMBL/GenBank/DDBJ whole genome shotgun (WGS) entry which is preliminary data.</text>
</comment>
<dbReference type="CDD" id="cd00209">
    <property type="entry name" value="DHFR"/>
    <property type="match status" value="1"/>
</dbReference>
<keyword evidence="5 8" id="KW-0521">NADP</keyword>
<keyword evidence="12" id="KW-1185">Reference proteome</keyword>
<dbReference type="Proteomes" id="UP000076962">
    <property type="component" value="Unassembled WGS sequence"/>
</dbReference>